<proteinExistence type="predicted"/>
<comment type="caution">
    <text evidence="1">The sequence shown here is derived from an EMBL/GenBank/DDBJ whole genome shotgun (WGS) entry which is preliminary data.</text>
</comment>
<dbReference type="EMBL" id="JAOZYB010000312">
    <property type="protein sequence ID" value="MEB3964496.1"/>
    <property type="molecule type" value="Genomic_DNA"/>
</dbReference>
<evidence type="ECO:0000313" key="1">
    <source>
        <dbReference type="EMBL" id="MEB3964496.1"/>
    </source>
</evidence>
<name>A0ABU6CIE4_9ACTN</name>
<accession>A0ABU6CIE4</accession>
<evidence type="ECO:0000313" key="2">
    <source>
        <dbReference type="Proteomes" id="UP001352223"/>
    </source>
</evidence>
<reference evidence="1 2" key="1">
    <citation type="submission" date="2022-10" db="EMBL/GenBank/DDBJ databases">
        <authorList>
            <person name="Xie J."/>
            <person name="Shen N."/>
        </authorList>
    </citation>
    <scope>NUCLEOTIDE SEQUENCE [LARGE SCALE GENOMIC DNA]</scope>
    <source>
        <strain evidence="1 2">DSM 41681</strain>
    </source>
</reference>
<gene>
    <name evidence="1" type="ORF">OKJ48_30335</name>
</gene>
<organism evidence="1 2">
    <name type="scientific">Streptomyces kunmingensis</name>
    <dbReference type="NCBI Taxonomy" id="68225"/>
    <lineage>
        <taxon>Bacteria</taxon>
        <taxon>Bacillati</taxon>
        <taxon>Actinomycetota</taxon>
        <taxon>Actinomycetes</taxon>
        <taxon>Kitasatosporales</taxon>
        <taxon>Streptomycetaceae</taxon>
        <taxon>Streptomyces</taxon>
    </lineage>
</organism>
<dbReference type="RefSeq" id="WP_324772222.1">
    <property type="nucleotide sequence ID" value="NZ_BAAATS010000030.1"/>
</dbReference>
<protein>
    <submittedName>
        <fullName evidence="1">Uncharacterized protein</fullName>
    </submittedName>
</protein>
<keyword evidence="2" id="KW-1185">Reference proteome</keyword>
<sequence>MGSRRRIRRLVVHDRVYGWCFAHRHDRTRGHPGCRSTLTLWRHGSRARLCLVFRPADDRVISDCFFDSGAALRMPDQVYLNLHEPGTVRALLDEALARGLFPAGPGTTEVDAWPLFDAVTEPAQGPS</sequence>
<dbReference type="Proteomes" id="UP001352223">
    <property type="component" value="Unassembled WGS sequence"/>
</dbReference>